<name>A0ABD3QS37_9STRA</name>
<sequence>MSKAVVLTPTKIVLLVTSSLLAGFFVCRLRSASRHEARYTNDVGPFVLLVNMKFSSLAHRDTFLDLIEPVCKDVIANESPVGSRRSTMTTLSYQVAISDKDPLAVLVLERYSDKDNAYLNVHKSGGEFLKFREKLKGMQDRGEVQIEGESYLETNVGFV</sequence>
<dbReference type="EMBL" id="JABMIG020000030">
    <property type="protein sequence ID" value="KAL3800835.1"/>
    <property type="molecule type" value="Genomic_DNA"/>
</dbReference>
<dbReference type="Gene3D" id="3.30.70.100">
    <property type="match status" value="1"/>
</dbReference>
<evidence type="ECO:0000313" key="3">
    <source>
        <dbReference type="Proteomes" id="UP001516023"/>
    </source>
</evidence>
<accession>A0ABD3QS37</accession>
<evidence type="ECO:0008006" key="4">
    <source>
        <dbReference type="Google" id="ProtNLM"/>
    </source>
</evidence>
<evidence type="ECO:0000313" key="2">
    <source>
        <dbReference type="EMBL" id="KAL3800835.1"/>
    </source>
</evidence>
<keyword evidence="1" id="KW-0812">Transmembrane</keyword>
<dbReference type="AlphaFoldDB" id="A0ABD3QS37"/>
<feature type="transmembrane region" description="Helical" evidence="1">
    <location>
        <begin position="12"/>
        <end position="29"/>
    </location>
</feature>
<keyword evidence="1" id="KW-1133">Transmembrane helix</keyword>
<organism evidence="2 3">
    <name type="scientific">Cyclotella cryptica</name>
    <dbReference type="NCBI Taxonomy" id="29204"/>
    <lineage>
        <taxon>Eukaryota</taxon>
        <taxon>Sar</taxon>
        <taxon>Stramenopiles</taxon>
        <taxon>Ochrophyta</taxon>
        <taxon>Bacillariophyta</taxon>
        <taxon>Coscinodiscophyceae</taxon>
        <taxon>Thalassiosirophycidae</taxon>
        <taxon>Stephanodiscales</taxon>
        <taxon>Stephanodiscaceae</taxon>
        <taxon>Cyclotella</taxon>
    </lineage>
</organism>
<reference evidence="2 3" key="1">
    <citation type="journal article" date="2020" name="G3 (Bethesda)">
        <title>Improved Reference Genome for Cyclotella cryptica CCMP332, a Model for Cell Wall Morphogenesis, Salinity Adaptation, and Lipid Production in Diatoms (Bacillariophyta).</title>
        <authorList>
            <person name="Roberts W.R."/>
            <person name="Downey K.M."/>
            <person name="Ruck E.C."/>
            <person name="Traller J.C."/>
            <person name="Alverson A.J."/>
        </authorList>
    </citation>
    <scope>NUCLEOTIDE SEQUENCE [LARGE SCALE GENOMIC DNA]</scope>
    <source>
        <strain evidence="2 3">CCMP332</strain>
    </source>
</reference>
<evidence type="ECO:0000256" key="1">
    <source>
        <dbReference type="SAM" id="Phobius"/>
    </source>
</evidence>
<protein>
    <recommendedName>
        <fullName evidence="4">ABM domain-containing protein</fullName>
    </recommendedName>
</protein>
<comment type="caution">
    <text evidence="2">The sequence shown here is derived from an EMBL/GenBank/DDBJ whole genome shotgun (WGS) entry which is preliminary data.</text>
</comment>
<keyword evidence="3" id="KW-1185">Reference proteome</keyword>
<keyword evidence="1" id="KW-0472">Membrane</keyword>
<proteinExistence type="predicted"/>
<gene>
    <name evidence="2" type="ORF">HJC23_001672</name>
</gene>
<dbReference type="Proteomes" id="UP001516023">
    <property type="component" value="Unassembled WGS sequence"/>
</dbReference>